<evidence type="ECO:0000313" key="3">
    <source>
        <dbReference type="Proteomes" id="UP000596176"/>
    </source>
</evidence>
<dbReference type="RefSeq" id="WP_207977168.1">
    <property type="nucleotide sequence ID" value="NZ_CP068391.1"/>
</dbReference>
<organism evidence="2 3">
    <name type="scientific">Serratia proteamaculans</name>
    <dbReference type="NCBI Taxonomy" id="28151"/>
    <lineage>
        <taxon>Bacteria</taxon>
        <taxon>Pseudomonadati</taxon>
        <taxon>Pseudomonadota</taxon>
        <taxon>Gammaproteobacteria</taxon>
        <taxon>Enterobacterales</taxon>
        <taxon>Yersiniaceae</taxon>
        <taxon>Serratia</taxon>
    </lineage>
</organism>
<gene>
    <name evidence="2" type="ORF">JKX24_24695</name>
</gene>
<keyword evidence="1" id="KW-0812">Transmembrane</keyword>
<protein>
    <submittedName>
        <fullName evidence="2">Uncharacterized protein</fullName>
    </submittedName>
</protein>
<feature type="transmembrane region" description="Helical" evidence="1">
    <location>
        <begin position="37"/>
        <end position="61"/>
    </location>
</feature>
<sequence>MKKFMIKVITSVVSYGLLALLAYGALSDTASLVGVGAAAYWVIIVLGLFVGTLILVVSYAIPGEKDEQKKQKLLTIVQDSVKKRNPILRGIGWIFFIAITLLLAYSGWVFTAVSYALSALIVKLMLSIARDNVKGIAV</sequence>
<evidence type="ECO:0000313" key="2">
    <source>
        <dbReference type="EMBL" id="QQX53312.1"/>
    </source>
</evidence>
<dbReference type="AlphaFoldDB" id="A0A7U0RND3"/>
<name>A0A7U0RND3_SERPR</name>
<keyword evidence="1" id="KW-0472">Membrane</keyword>
<evidence type="ECO:0000256" key="1">
    <source>
        <dbReference type="SAM" id="Phobius"/>
    </source>
</evidence>
<keyword evidence="1" id="KW-1133">Transmembrane helix</keyword>
<reference evidence="2 3" key="1">
    <citation type="submission" date="2021-01" db="EMBL/GenBank/DDBJ databases">
        <title>Chromosome sequence of Serratia proteamaculans strain 94 rif-r, isolated from spoiled beef.</title>
        <authorList>
            <person name="Zaytseva Y.V."/>
            <person name="Iablokov S.N."/>
            <person name="Klyukina A."/>
        </authorList>
    </citation>
    <scope>NUCLEOTIDE SEQUENCE [LARGE SCALE GENOMIC DNA]</scope>
    <source>
        <strain evidence="2 3">94 rif-r</strain>
    </source>
</reference>
<dbReference type="EMBL" id="CP068391">
    <property type="protein sequence ID" value="QQX53312.1"/>
    <property type="molecule type" value="Genomic_DNA"/>
</dbReference>
<feature type="transmembrane region" description="Helical" evidence="1">
    <location>
        <begin position="87"/>
        <end position="106"/>
    </location>
</feature>
<proteinExistence type="predicted"/>
<accession>A0A7U0RND3</accession>
<dbReference type="Proteomes" id="UP000596176">
    <property type="component" value="Chromosome"/>
</dbReference>